<evidence type="ECO:0000313" key="1">
    <source>
        <dbReference type="EMBL" id="GAH31833.1"/>
    </source>
</evidence>
<proteinExistence type="predicted"/>
<name>X1GFM6_9ZZZZ</name>
<comment type="caution">
    <text evidence="1">The sequence shown here is derived from an EMBL/GenBank/DDBJ whole genome shotgun (WGS) entry which is preliminary data.</text>
</comment>
<sequence>MTDKAKIGILGFSDGEPEVHEQLKDFVQAQLKTISAALKNTGQVEVIEGDKLINSVSSAKEEALKLLS</sequence>
<gene>
    <name evidence="1" type="ORF">S03H2_21708</name>
</gene>
<dbReference type="EMBL" id="BARU01011588">
    <property type="protein sequence ID" value="GAH31833.1"/>
    <property type="molecule type" value="Genomic_DNA"/>
</dbReference>
<dbReference type="GO" id="GO:0005737">
    <property type="term" value="C:cytoplasm"/>
    <property type="evidence" value="ECO:0007669"/>
    <property type="project" value="InterPro"/>
</dbReference>
<dbReference type="GO" id="GO:0006004">
    <property type="term" value="P:fucose metabolic process"/>
    <property type="evidence" value="ECO:0007669"/>
    <property type="project" value="InterPro"/>
</dbReference>
<dbReference type="GO" id="GO:0008736">
    <property type="term" value="F:L-fucose isomerase activity"/>
    <property type="evidence" value="ECO:0007669"/>
    <property type="project" value="InterPro"/>
</dbReference>
<reference evidence="1" key="1">
    <citation type="journal article" date="2014" name="Front. Microbiol.">
        <title>High frequency of phylogenetically diverse reductive dehalogenase-homologous genes in deep subseafloor sedimentary metagenomes.</title>
        <authorList>
            <person name="Kawai M."/>
            <person name="Futagami T."/>
            <person name="Toyoda A."/>
            <person name="Takaki Y."/>
            <person name="Nishi S."/>
            <person name="Hori S."/>
            <person name="Arai W."/>
            <person name="Tsubouchi T."/>
            <person name="Morono Y."/>
            <person name="Uchiyama I."/>
            <person name="Ito T."/>
            <person name="Fujiyama A."/>
            <person name="Inagaki F."/>
            <person name="Takami H."/>
        </authorList>
    </citation>
    <scope>NUCLEOTIDE SEQUENCE</scope>
    <source>
        <strain evidence="1">Expedition CK06-06</strain>
    </source>
</reference>
<organism evidence="1">
    <name type="scientific">marine sediment metagenome</name>
    <dbReference type="NCBI Taxonomy" id="412755"/>
    <lineage>
        <taxon>unclassified sequences</taxon>
        <taxon>metagenomes</taxon>
        <taxon>ecological metagenomes</taxon>
    </lineage>
</organism>
<feature type="non-terminal residue" evidence="1">
    <location>
        <position position="68"/>
    </location>
</feature>
<protein>
    <submittedName>
        <fullName evidence="1">Uncharacterized protein</fullName>
    </submittedName>
</protein>
<dbReference type="AlphaFoldDB" id="X1GFM6"/>
<accession>X1GFM6</accession>